<evidence type="ECO:0000256" key="5">
    <source>
        <dbReference type="PIRSR" id="PIRSR600101-2"/>
    </source>
</evidence>
<evidence type="ECO:0000313" key="8">
    <source>
        <dbReference type="Proteomes" id="UP000000323"/>
    </source>
</evidence>
<dbReference type="InterPro" id="IPR043137">
    <property type="entry name" value="GGT_ssub_C"/>
</dbReference>
<dbReference type="RefSeq" id="WP_012874420.1">
    <property type="nucleotide sequence ID" value="NC_013525.1"/>
</dbReference>
<organism evidence="7 8">
    <name type="scientific">Thermobaculum terrenum (strain ATCC BAA-798 / CCMEE 7001 / YNP1)</name>
    <dbReference type="NCBI Taxonomy" id="525904"/>
    <lineage>
        <taxon>Bacteria</taxon>
        <taxon>Bacillati</taxon>
        <taxon>Chloroflexota</taxon>
        <taxon>Chloroflexia</taxon>
        <taxon>Candidatus Thermobaculales</taxon>
        <taxon>Candidatus Thermobaculaceae</taxon>
        <taxon>Thermobaculum</taxon>
    </lineage>
</organism>
<dbReference type="PANTHER" id="PTHR43881">
    <property type="entry name" value="GAMMA-GLUTAMYLTRANSPEPTIDASE (AFU_ORTHOLOGUE AFUA_4G13580)"/>
    <property type="match status" value="1"/>
</dbReference>
<evidence type="ECO:0000313" key="7">
    <source>
        <dbReference type="EMBL" id="ACZ41385.1"/>
    </source>
</evidence>
<dbReference type="GO" id="GO:0006750">
    <property type="term" value="P:glutathione biosynthetic process"/>
    <property type="evidence" value="ECO:0007669"/>
    <property type="project" value="UniProtKB-KW"/>
</dbReference>
<reference evidence="8" key="1">
    <citation type="journal article" date="2010" name="Stand. Genomic Sci.">
        <title>Complete genome sequence of 'Thermobaculum terrenum' type strain (YNP1).</title>
        <authorList>
            <person name="Kiss H."/>
            <person name="Cleland D."/>
            <person name="Lapidus A."/>
            <person name="Lucas S."/>
            <person name="Glavina Del Rio T."/>
            <person name="Nolan M."/>
            <person name="Tice H."/>
            <person name="Han C."/>
            <person name="Goodwin L."/>
            <person name="Pitluck S."/>
            <person name="Liolios K."/>
            <person name="Ivanova N."/>
            <person name="Mavromatis K."/>
            <person name="Ovchinnikova G."/>
            <person name="Pati A."/>
            <person name="Chen A."/>
            <person name="Palaniappan K."/>
            <person name="Land M."/>
            <person name="Hauser L."/>
            <person name="Chang Y."/>
            <person name="Jeffries C."/>
            <person name="Lu M."/>
            <person name="Brettin T."/>
            <person name="Detter J."/>
            <person name="Goker M."/>
            <person name="Tindall B."/>
            <person name="Beck B."/>
            <person name="McDermott T."/>
            <person name="Woyke T."/>
            <person name="Bristow J."/>
            <person name="Eisen J."/>
            <person name="Markowitz V."/>
            <person name="Hugenholtz P."/>
            <person name="Kyrpides N."/>
            <person name="Klenk H."/>
            <person name="Cheng J."/>
        </authorList>
    </citation>
    <scope>NUCLEOTIDE SEQUENCE [LARGE SCALE GENOMIC DNA]</scope>
    <source>
        <strain evidence="8">ATCC BAA-798 / YNP1</strain>
    </source>
</reference>
<dbReference type="MEROPS" id="T03.025"/>
<dbReference type="PRINTS" id="PR01210">
    <property type="entry name" value="GGTRANSPTASE"/>
</dbReference>
<keyword evidence="8" id="KW-1185">Reference proteome</keyword>
<dbReference type="GO" id="GO:0036374">
    <property type="term" value="F:glutathione hydrolase activity"/>
    <property type="evidence" value="ECO:0007669"/>
    <property type="project" value="UniProtKB-UniRule"/>
</dbReference>
<dbReference type="eggNOG" id="COG0405">
    <property type="taxonomic scope" value="Bacteria"/>
</dbReference>
<dbReference type="EC" id="2.3.2.2" evidence="6"/>
<evidence type="ECO:0000256" key="1">
    <source>
        <dbReference type="ARBA" id="ARBA00001049"/>
    </source>
</evidence>
<comment type="catalytic activity">
    <reaction evidence="2 6">
        <text>glutathione + H2O = L-cysteinylglycine + L-glutamate</text>
        <dbReference type="Rhea" id="RHEA:28807"/>
        <dbReference type="ChEBI" id="CHEBI:15377"/>
        <dbReference type="ChEBI" id="CHEBI:29985"/>
        <dbReference type="ChEBI" id="CHEBI:57925"/>
        <dbReference type="ChEBI" id="CHEBI:61694"/>
        <dbReference type="EC" id="3.4.19.13"/>
    </reaction>
</comment>
<dbReference type="UniPathway" id="UPA00204"/>
<dbReference type="HOGENOM" id="CLU_014813_3_2_0"/>
<dbReference type="Pfam" id="PF01019">
    <property type="entry name" value="G_glu_transpept"/>
    <property type="match status" value="1"/>
</dbReference>
<dbReference type="InterPro" id="IPR000101">
    <property type="entry name" value="GGT_peptidase"/>
</dbReference>
<comment type="pathway">
    <text evidence="6">Sulfur metabolism; glutathione metabolism.</text>
</comment>
<accession>D1CEM9</accession>
<dbReference type="NCBIfam" id="TIGR00066">
    <property type="entry name" value="g_glut_trans"/>
    <property type="match status" value="1"/>
</dbReference>
<feature type="active site" description="Nucleophile" evidence="4">
    <location>
        <position position="361"/>
    </location>
</feature>
<dbReference type="STRING" id="525904.Tter_0464"/>
<comment type="similarity">
    <text evidence="6">Belongs to the gamma-glutamyltransferase family.</text>
</comment>
<dbReference type="PANTHER" id="PTHR43881:SF1">
    <property type="entry name" value="GAMMA-GLUTAMYLTRANSPEPTIDASE (AFU_ORTHOLOGUE AFUA_4G13580)"/>
    <property type="match status" value="1"/>
</dbReference>
<comment type="subunit">
    <text evidence="6">This enzyme consists of two polypeptide chains, which are synthesized in precursor form from a single polypeptide.</text>
</comment>
<dbReference type="EC" id="3.4.19.13" evidence="6"/>
<comment type="PTM">
    <text evidence="6">Cleaved by autocatalysis into a large and a small subunit.</text>
</comment>
<keyword evidence="6 7" id="KW-0012">Acyltransferase</keyword>
<dbReference type="Gene3D" id="1.10.246.130">
    <property type="match status" value="1"/>
</dbReference>
<keyword evidence="6 7" id="KW-0808">Transferase</keyword>
<keyword evidence="6" id="KW-0865">Zymogen</keyword>
<dbReference type="InterPro" id="IPR043138">
    <property type="entry name" value="GGT_lsub"/>
</dbReference>
<dbReference type="GO" id="GO:0103068">
    <property type="term" value="F:leukotriene C4 gamma-glutamyl transferase activity"/>
    <property type="evidence" value="ECO:0007669"/>
    <property type="project" value="UniProtKB-EC"/>
</dbReference>
<dbReference type="InterPro" id="IPR052896">
    <property type="entry name" value="GGT-like_enzyme"/>
</dbReference>
<dbReference type="AlphaFoldDB" id="D1CEM9"/>
<evidence type="ECO:0000256" key="6">
    <source>
        <dbReference type="RuleBase" id="RU368036"/>
    </source>
</evidence>
<dbReference type="Proteomes" id="UP000000323">
    <property type="component" value="Chromosome 1"/>
</dbReference>
<keyword evidence="6" id="KW-0317">Glutathione biosynthesis</keyword>
<name>D1CEM9_THET1</name>
<dbReference type="InterPro" id="IPR029055">
    <property type="entry name" value="Ntn_hydrolases_N"/>
</dbReference>
<dbReference type="GO" id="GO:0006751">
    <property type="term" value="P:glutathione catabolic process"/>
    <property type="evidence" value="ECO:0007669"/>
    <property type="project" value="UniProtKB-UniRule"/>
</dbReference>
<protein>
    <recommendedName>
        <fullName evidence="6">Glutathione hydrolase proenzyme</fullName>
        <ecNumber evidence="6">2.3.2.2</ecNumber>
        <ecNumber evidence="6">3.4.19.13</ecNumber>
    </recommendedName>
    <component>
        <recommendedName>
            <fullName evidence="6">Glutathione hydrolase large chain</fullName>
        </recommendedName>
    </component>
    <component>
        <recommendedName>
            <fullName evidence="6">Glutathione hydrolase small chain</fullName>
        </recommendedName>
    </component>
</protein>
<keyword evidence="6" id="KW-0378">Hydrolase</keyword>
<dbReference type="EMBL" id="CP001825">
    <property type="protein sequence ID" value="ACZ41385.1"/>
    <property type="molecule type" value="Genomic_DNA"/>
</dbReference>
<dbReference type="KEGG" id="ttr:Tter_0464"/>
<comment type="catalytic activity">
    <reaction evidence="1 6">
        <text>an S-substituted glutathione + H2O = an S-substituted L-cysteinylglycine + L-glutamate</text>
        <dbReference type="Rhea" id="RHEA:59468"/>
        <dbReference type="ChEBI" id="CHEBI:15377"/>
        <dbReference type="ChEBI" id="CHEBI:29985"/>
        <dbReference type="ChEBI" id="CHEBI:90779"/>
        <dbReference type="ChEBI" id="CHEBI:143103"/>
        <dbReference type="EC" id="3.4.19.13"/>
    </reaction>
</comment>
<dbReference type="SUPFAM" id="SSF56235">
    <property type="entry name" value="N-terminal nucleophile aminohydrolases (Ntn hydrolases)"/>
    <property type="match status" value="1"/>
</dbReference>
<sequence>MSDLQQRSPKAEVPISDLPFHSFERISMGLRGVVCTSNPLASDAAMWALKDGGNAFDAALAAAAVLTVVEPQSSHLGGDVFLVAYVAKENKVYALNGSGRAPREIDISAFAGGIPERGPLAATIPGAVHGWCEVSRRWGKLPLKRVLQPAIEYARDGFPISVRLARSISTLASIISMSPYARQQFLSIDPKPGNILRQPALARTLESIADRGVDGFYQGEIAKEMVRGIREQCGVFSEDDLREHDTIVVVPISTSYRGVKVLEQPPVSQGHILLEELNIVENFDLKSMGLLSADTLHVLIEAKKLAFADKARYLGDPEFSKIPVEELVSKEWGRRRAEEINLSRANPQPEFGHLGRSNTDTTYLAVADSEGNAVSWIQSIFFVFGSGVVAGNTGVLLNNRMNGFTIQPGHPNTLEPGKRPVHTLNAYILMKDDKPWIVGGTPGGDYQVQTNLQVISNLVDFDLNIAEANDAPWWASLEGNNIRVENRVRQDILAELEKKGHKIDVIGAWAGDRIVQLVQFGSNGALLGASDLRGEGYAAAW</sequence>
<evidence type="ECO:0000256" key="3">
    <source>
        <dbReference type="ARBA" id="ARBA00047417"/>
    </source>
</evidence>
<feature type="binding site" evidence="5">
    <location>
        <position position="444"/>
    </location>
    <ligand>
        <name>L-glutamate</name>
        <dbReference type="ChEBI" id="CHEBI:29985"/>
    </ligand>
</feature>
<evidence type="ECO:0000256" key="2">
    <source>
        <dbReference type="ARBA" id="ARBA00001089"/>
    </source>
</evidence>
<evidence type="ECO:0000256" key="4">
    <source>
        <dbReference type="PIRSR" id="PIRSR600101-1"/>
    </source>
</evidence>
<comment type="catalytic activity">
    <reaction evidence="3 6">
        <text>an N-terminal (5-L-glutamyl)-[peptide] + an alpha-amino acid = 5-L-glutamyl amino acid + an N-terminal L-alpha-aminoacyl-[peptide]</text>
        <dbReference type="Rhea" id="RHEA:23904"/>
        <dbReference type="Rhea" id="RHEA-COMP:9780"/>
        <dbReference type="Rhea" id="RHEA-COMP:9795"/>
        <dbReference type="ChEBI" id="CHEBI:77644"/>
        <dbReference type="ChEBI" id="CHEBI:78597"/>
        <dbReference type="ChEBI" id="CHEBI:78599"/>
        <dbReference type="ChEBI" id="CHEBI:78608"/>
        <dbReference type="EC" id="2.3.2.2"/>
    </reaction>
</comment>
<gene>
    <name evidence="7" type="ordered locus">Tter_0464</name>
</gene>
<dbReference type="Gene3D" id="3.60.20.40">
    <property type="match status" value="1"/>
</dbReference>
<proteinExistence type="inferred from homology"/>